<accession>A0A5A7UN08</accession>
<feature type="region of interest" description="Disordered" evidence="1">
    <location>
        <begin position="281"/>
        <end position="303"/>
    </location>
</feature>
<dbReference type="AlphaFoldDB" id="A0A5A7UN08"/>
<feature type="compositionally biased region" description="Basic and acidic residues" evidence="1">
    <location>
        <begin position="281"/>
        <end position="302"/>
    </location>
</feature>
<dbReference type="Gene3D" id="3.60.10.10">
    <property type="entry name" value="Endonuclease/exonuclease/phosphatase"/>
    <property type="match status" value="1"/>
</dbReference>
<reference evidence="2 3" key="1">
    <citation type="submission" date="2019-08" db="EMBL/GenBank/DDBJ databases">
        <title>Draft genome sequences of two oriental melons (Cucumis melo L. var makuwa).</title>
        <authorList>
            <person name="Kwon S.-Y."/>
        </authorList>
    </citation>
    <scope>NUCLEOTIDE SEQUENCE [LARGE SCALE GENOMIC DNA]</scope>
    <source>
        <strain evidence="3">cv. SW 3</strain>
        <tissue evidence="2">Leaf</tissue>
    </source>
</reference>
<dbReference type="SUPFAM" id="SSF56219">
    <property type="entry name" value="DNase I-like"/>
    <property type="match status" value="1"/>
</dbReference>
<protein>
    <submittedName>
        <fullName evidence="2">LINE-1 retrotransposable element ORF2 protein</fullName>
    </submittedName>
</protein>
<dbReference type="Proteomes" id="UP000321393">
    <property type="component" value="Unassembled WGS sequence"/>
</dbReference>
<organism evidence="2 3">
    <name type="scientific">Cucumis melo var. makuwa</name>
    <name type="common">Oriental melon</name>
    <dbReference type="NCBI Taxonomy" id="1194695"/>
    <lineage>
        <taxon>Eukaryota</taxon>
        <taxon>Viridiplantae</taxon>
        <taxon>Streptophyta</taxon>
        <taxon>Embryophyta</taxon>
        <taxon>Tracheophyta</taxon>
        <taxon>Spermatophyta</taxon>
        <taxon>Magnoliopsida</taxon>
        <taxon>eudicotyledons</taxon>
        <taxon>Gunneridae</taxon>
        <taxon>Pentapetalae</taxon>
        <taxon>rosids</taxon>
        <taxon>fabids</taxon>
        <taxon>Cucurbitales</taxon>
        <taxon>Cucurbitaceae</taxon>
        <taxon>Benincaseae</taxon>
        <taxon>Cucumis</taxon>
    </lineage>
</organism>
<dbReference type="OrthoDB" id="1839222at2759"/>
<dbReference type="InterPro" id="IPR036691">
    <property type="entry name" value="Endo/exonu/phosph_ase_sf"/>
</dbReference>
<evidence type="ECO:0000256" key="1">
    <source>
        <dbReference type="SAM" id="MobiDB-lite"/>
    </source>
</evidence>
<evidence type="ECO:0000313" key="3">
    <source>
        <dbReference type="Proteomes" id="UP000321393"/>
    </source>
</evidence>
<dbReference type="PANTHER" id="PTHR33710">
    <property type="entry name" value="BNAC02G09200D PROTEIN"/>
    <property type="match status" value="1"/>
</dbReference>
<gene>
    <name evidence="2" type="ORF">E6C27_scaffold319G001290</name>
</gene>
<proteinExistence type="predicted"/>
<sequence length="580" mass="67471">MKSLIETPKQNRFSIEKRFHECCYSVKKTRNKNGYIAEVFGIDQQGRKCCVLVLEGDSTCGWVSFLSMIIPNVETEPKVRHPLDHFFKKRNIATIDSDSDSSRKSYARVVSEGYSSDSSACSEIKKQRSVKLLPLKNAVVITRRLFYDDWKVIMNSLKRQTESTFTYHPFNAEKALIIFKDPWNVKSLCSNVGWTSDEKFQNMDTFLQIGNACRGSFEVDKATMNMENLLEAKIKVRYNYCGFIPATIRIKDKNGHSFVVHSVTICSGKWLAERDVKIHDKSDSSPDIIKETQDTDPQKDEAQIANTNGPQEKVLPIASSEDDMMNKEEEDDFKVKLIQWLKDNNLKLATTMIYFPQQMAAKTASDQCPSEWLIEGDFNVIRWREETSPKNPAIFSMNKFNDFILKYNLIDPPLINNKFTWSNLRINQVLSRLDRFLYNSPWEQTFKPHYSKILSRTTPDHFPLALESSEIRWGPSPFQINNFYLNDVESKNNMKNWWFYTTNEGYLGFAFMQRLKQLASKIKVWQNEKFVFLKTQKQAIIDEINAATCTVTRERPLLLIQQNWKEKKLHIGLKEPKTLD</sequence>
<dbReference type="EMBL" id="SSTE01008362">
    <property type="protein sequence ID" value="KAA0055987.1"/>
    <property type="molecule type" value="Genomic_DNA"/>
</dbReference>
<dbReference type="PANTHER" id="PTHR33710:SF71">
    <property type="entry name" value="ENDONUCLEASE_EXONUCLEASE_PHOSPHATASE DOMAIN-CONTAINING PROTEIN"/>
    <property type="match status" value="1"/>
</dbReference>
<evidence type="ECO:0000313" key="2">
    <source>
        <dbReference type="EMBL" id="KAA0055987.1"/>
    </source>
</evidence>
<comment type="caution">
    <text evidence="2">The sequence shown here is derived from an EMBL/GenBank/DDBJ whole genome shotgun (WGS) entry which is preliminary data.</text>
</comment>
<name>A0A5A7UN08_CUCMM</name>